<dbReference type="Proteomes" id="UP000460549">
    <property type="component" value="Unassembled WGS sequence"/>
</dbReference>
<comment type="caution">
    <text evidence="9">The sequence shown here is derived from an EMBL/GenBank/DDBJ whole genome shotgun (WGS) entry which is preliminary data.</text>
</comment>
<feature type="binding site" evidence="8">
    <location>
        <position position="62"/>
    </location>
    <ligand>
        <name>Zn(2+)</name>
        <dbReference type="ChEBI" id="CHEBI:29105"/>
        <label>1</label>
        <note>catalytic</note>
    </ligand>
</feature>
<dbReference type="GO" id="GO:0042781">
    <property type="term" value="F:3'-tRNA processing endoribonuclease activity"/>
    <property type="evidence" value="ECO:0007669"/>
    <property type="project" value="UniProtKB-UniRule"/>
</dbReference>
<feature type="binding site" evidence="8">
    <location>
        <position position="210"/>
    </location>
    <ligand>
        <name>Zn(2+)</name>
        <dbReference type="ChEBI" id="CHEBI:29105"/>
        <label>1</label>
        <note>catalytic</note>
    </ligand>
</feature>
<evidence type="ECO:0000256" key="8">
    <source>
        <dbReference type="HAMAP-Rule" id="MF_01818"/>
    </source>
</evidence>
<keyword evidence="6 8" id="KW-0378">Hydrolase</keyword>
<keyword evidence="3 8" id="KW-0540">Nuclease</keyword>
<protein>
    <recommendedName>
        <fullName evidence="8">Ribonuclease Z</fullName>
        <shortName evidence="8">RNase Z</shortName>
        <ecNumber evidence="8">3.1.26.11</ecNumber>
    </recommendedName>
    <alternativeName>
        <fullName evidence="8">tRNA 3 endonuclease</fullName>
    </alternativeName>
    <alternativeName>
        <fullName evidence="8">tRNase Z</fullName>
    </alternativeName>
</protein>
<dbReference type="PANTHER" id="PTHR46018:SF2">
    <property type="entry name" value="ZINC PHOSPHODIESTERASE ELAC PROTEIN 1"/>
    <property type="match status" value="1"/>
</dbReference>
<keyword evidence="2 8" id="KW-0819">tRNA processing</keyword>
<dbReference type="RefSeq" id="WP_154424583.1">
    <property type="nucleotide sequence ID" value="NZ_VUNN01000003.1"/>
</dbReference>
<organism evidence="9 10">
    <name type="scientific">Bullifex porci</name>
    <dbReference type="NCBI Taxonomy" id="2606638"/>
    <lineage>
        <taxon>Bacteria</taxon>
        <taxon>Pseudomonadati</taxon>
        <taxon>Spirochaetota</taxon>
        <taxon>Spirochaetia</taxon>
        <taxon>Spirochaetales</taxon>
        <taxon>Spirochaetaceae</taxon>
        <taxon>Bullifex</taxon>
    </lineage>
</organism>
<evidence type="ECO:0000256" key="4">
    <source>
        <dbReference type="ARBA" id="ARBA00022723"/>
    </source>
</evidence>
<comment type="subunit">
    <text evidence="1 8">Homodimer.</text>
</comment>
<feature type="binding site" evidence="8">
    <location>
        <position position="139"/>
    </location>
    <ligand>
        <name>Zn(2+)</name>
        <dbReference type="ChEBI" id="CHEBI:29105"/>
        <label>1</label>
        <note>catalytic</note>
    </ligand>
</feature>
<gene>
    <name evidence="8" type="primary">rnz</name>
    <name evidence="9" type="ORF">FYJ80_02665</name>
</gene>
<dbReference type="NCBIfam" id="NF000801">
    <property type="entry name" value="PRK00055.1-3"/>
    <property type="match status" value="1"/>
</dbReference>
<dbReference type="SUPFAM" id="SSF56281">
    <property type="entry name" value="Metallo-hydrolase/oxidoreductase"/>
    <property type="match status" value="1"/>
</dbReference>
<name>A0A7X2PB87_9SPIO</name>
<keyword evidence="4 8" id="KW-0479">Metal-binding</keyword>
<evidence type="ECO:0000256" key="1">
    <source>
        <dbReference type="ARBA" id="ARBA00011738"/>
    </source>
</evidence>
<evidence type="ECO:0000313" key="10">
    <source>
        <dbReference type="Proteomes" id="UP000460549"/>
    </source>
</evidence>
<dbReference type="AlphaFoldDB" id="A0A7X2PB87"/>
<dbReference type="InterPro" id="IPR013471">
    <property type="entry name" value="RNase_Z/BN"/>
</dbReference>
<evidence type="ECO:0000256" key="5">
    <source>
        <dbReference type="ARBA" id="ARBA00022759"/>
    </source>
</evidence>
<dbReference type="GO" id="GO:0008270">
    <property type="term" value="F:zinc ion binding"/>
    <property type="evidence" value="ECO:0007669"/>
    <property type="project" value="UniProtKB-UniRule"/>
</dbReference>
<keyword evidence="10" id="KW-1185">Reference proteome</keyword>
<keyword evidence="5 8" id="KW-0255">Endonuclease</keyword>
<proteinExistence type="inferred from homology"/>
<dbReference type="PANTHER" id="PTHR46018">
    <property type="entry name" value="ZINC PHOSPHODIESTERASE ELAC PROTEIN 1"/>
    <property type="match status" value="1"/>
</dbReference>
<feature type="binding site" evidence="8">
    <location>
        <position position="67"/>
    </location>
    <ligand>
        <name>Zn(2+)</name>
        <dbReference type="ChEBI" id="CHEBI:29105"/>
        <label>2</label>
        <note>catalytic</note>
    </ligand>
</feature>
<feature type="binding site" evidence="8">
    <location>
        <position position="268"/>
    </location>
    <ligand>
        <name>Zn(2+)</name>
        <dbReference type="ChEBI" id="CHEBI:29105"/>
        <label>2</label>
        <note>catalytic</note>
    </ligand>
</feature>
<evidence type="ECO:0000313" key="9">
    <source>
        <dbReference type="EMBL" id="MSU05684.1"/>
    </source>
</evidence>
<comment type="function">
    <text evidence="8">Zinc phosphodiesterase, which displays some tRNA 3'-processing endonuclease activity. Probably involved in tRNA maturation, by removing a 3'-trailer from precursor tRNA.</text>
</comment>
<dbReference type="EC" id="3.1.26.11" evidence="8"/>
<sequence length="309" mass="35277">MSFEVFSLGTSGMMPLPGRFLTSALLRREGKCFLFDCGEGTQVSLKLLNLRWKQINSIFISHMHADHVTGLPGLLMLSSQVDRVEPLYIYGPAKLADYIEANRKILDMYINYPIYVIPVQPGVILEEEEYYVNCFPLKHTKQCFGYSLVEKERPGEFSVENALSHKVPRGPLWGKLQKGEDVINLDGEVVHPSDVLGEKRKGRKFSYVTDTMYFPEISDYVRASDILLCEAMFTEDLKEDALNKKHMTAMQAATIAKDGEVDMLCLQHYSPRYSDKDLKLLLEEAKTIFENTILTRDRMTFEVANHESP</sequence>
<feature type="binding site" evidence="8">
    <location>
        <position position="210"/>
    </location>
    <ligand>
        <name>Zn(2+)</name>
        <dbReference type="ChEBI" id="CHEBI:29105"/>
        <label>2</label>
        <note>catalytic</note>
    </ligand>
</feature>
<dbReference type="InterPro" id="IPR036866">
    <property type="entry name" value="RibonucZ/Hydroxyglut_hydro"/>
</dbReference>
<feature type="active site" description="Proton acceptor" evidence="8">
    <location>
        <position position="66"/>
    </location>
</feature>
<accession>A0A7X2PB87</accession>
<feature type="binding site" evidence="8">
    <location>
        <position position="64"/>
    </location>
    <ligand>
        <name>Zn(2+)</name>
        <dbReference type="ChEBI" id="CHEBI:29105"/>
        <label>1</label>
        <note>catalytic</note>
    </ligand>
</feature>
<dbReference type="Gene3D" id="3.60.15.10">
    <property type="entry name" value="Ribonuclease Z/Hydroxyacylglutathione hydrolase-like"/>
    <property type="match status" value="1"/>
</dbReference>
<dbReference type="EMBL" id="VUNN01000003">
    <property type="protein sequence ID" value="MSU05684.1"/>
    <property type="molecule type" value="Genomic_DNA"/>
</dbReference>
<dbReference type="HAMAP" id="MF_01818">
    <property type="entry name" value="RNase_Z_BN"/>
    <property type="match status" value="1"/>
</dbReference>
<reference evidence="9 10" key="1">
    <citation type="submission" date="2019-08" db="EMBL/GenBank/DDBJ databases">
        <title>In-depth cultivation of the pig gut microbiome towards novel bacterial diversity and tailored functional studies.</title>
        <authorList>
            <person name="Wylensek D."/>
            <person name="Hitch T.C.A."/>
            <person name="Clavel T."/>
        </authorList>
    </citation>
    <scope>NUCLEOTIDE SEQUENCE [LARGE SCALE GENOMIC DNA]</scope>
    <source>
        <strain evidence="9 10">NM-380-WT-3C1</strain>
    </source>
</reference>
<keyword evidence="7 8" id="KW-0862">Zinc</keyword>
<feature type="binding site" evidence="8">
    <location>
        <position position="66"/>
    </location>
    <ligand>
        <name>Zn(2+)</name>
        <dbReference type="ChEBI" id="CHEBI:29105"/>
        <label>2</label>
        <note>catalytic</note>
    </ligand>
</feature>
<comment type="similarity">
    <text evidence="8">Belongs to the RNase Z family.</text>
</comment>
<evidence type="ECO:0000256" key="3">
    <source>
        <dbReference type="ARBA" id="ARBA00022722"/>
    </source>
</evidence>
<evidence type="ECO:0000256" key="6">
    <source>
        <dbReference type="ARBA" id="ARBA00022801"/>
    </source>
</evidence>
<evidence type="ECO:0000256" key="2">
    <source>
        <dbReference type="ARBA" id="ARBA00022694"/>
    </source>
</evidence>
<comment type="catalytic activity">
    <reaction evidence="8">
        <text>Endonucleolytic cleavage of RNA, removing extra 3' nucleotides from tRNA precursor, generating 3' termini of tRNAs. A 3'-hydroxy group is left at the tRNA terminus and a 5'-phosphoryl group is left at the trailer molecule.</text>
        <dbReference type="EC" id="3.1.26.11"/>
    </reaction>
</comment>
<dbReference type="NCBIfam" id="TIGR02651">
    <property type="entry name" value="RNase_Z"/>
    <property type="match status" value="1"/>
</dbReference>
<dbReference type="Pfam" id="PF23023">
    <property type="entry name" value="Anti-Pycsar_Apyc1"/>
    <property type="match status" value="1"/>
</dbReference>
<evidence type="ECO:0000256" key="7">
    <source>
        <dbReference type="ARBA" id="ARBA00022833"/>
    </source>
</evidence>
<comment type="cofactor">
    <cofactor evidence="8">
        <name>Zn(2+)</name>
        <dbReference type="ChEBI" id="CHEBI:29105"/>
    </cofactor>
    <text evidence="8">Binds 2 Zn(2+) ions.</text>
</comment>
<dbReference type="CDD" id="cd07717">
    <property type="entry name" value="RNaseZ_ZiPD-like_MBL-fold"/>
    <property type="match status" value="1"/>
</dbReference>